<feature type="repeat" description="WD" evidence="3">
    <location>
        <begin position="813"/>
        <end position="852"/>
    </location>
</feature>
<feature type="repeat" description="WD" evidence="3">
    <location>
        <begin position="773"/>
        <end position="812"/>
    </location>
</feature>
<dbReference type="KEGG" id="mrr:Moror_14192"/>
<feature type="repeat" description="WD" evidence="3">
    <location>
        <begin position="583"/>
        <end position="610"/>
    </location>
</feature>
<keyword evidence="1 3" id="KW-0853">WD repeat</keyword>
<dbReference type="OrthoDB" id="19711at2759"/>
<dbReference type="InterPro" id="IPR015943">
    <property type="entry name" value="WD40/YVTN_repeat-like_dom_sf"/>
</dbReference>
<feature type="domain" description="F-box" evidence="5">
    <location>
        <begin position="284"/>
        <end position="345"/>
    </location>
</feature>
<dbReference type="PRINTS" id="PR00320">
    <property type="entry name" value="GPROTEINBRPT"/>
</dbReference>
<dbReference type="SUPFAM" id="SSF81383">
    <property type="entry name" value="F-box domain"/>
    <property type="match status" value="1"/>
</dbReference>
<feature type="compositionally biased region" description="Low complexity" evidence="4">
    <location>
        <begin position="441"/>
        <end position="481"/>
    </location>
</feature>
<dbReference type="HOGENOM" id="CLU_000288_103_6_1"/>
<feature type="region of interest" description="Disordered" evidence="4">
    <location>
        <begin position="438"/>
        <end position="484"/>
    </location>
</feature>
<evidence type="ECO:0000313" key="7">
    <source>
        <dbReference type="Proteomes" id="UP000017559"/>
    </source>
</evidence>
<evidence type="ECO:0000256" key="2">
    <source>
        <dbReference type="ARBA" id="ARBA00022737"/>
    </source>
</evidence>
<evidence type="ECO:0000256" key="4">
    <source>
        <dbReference type="SAM" id="MobiDB-lite"/>
    </source>
</evidence>
<dbReference type="Pfam" id="PF00400">
    <property type="entry name" value="WD40"/>
    <property type="match status" value="6"/>
</dbReference>
<accession>V2YT17</accession>
<dbReference type="Proteomes" id="UP000017559">
    <property type="component" value="Unassembled WGS sequence"/>
</dbReference>
<dbReference type="InterPro" id="IPR053299">
    <property type="entry name" value="ASTRA_WD_repeat"/>
</dbReference>
<dbReference type="Pfam" id="PF12937">
    <property type="entry name" value="F-box-like"/>
    <property type="match status" value="1"/>
</dbReference>
<dbReference type="InterPro" id="IPR001680">
    <property type="entry name" value="WD40_rpt"/>
</dbReference>
<dbReference type="Gene3D" id="1.20.1280.50">
    <property type="match status" value="1"/>
</dbReference>
<keyword evidence="2" id="KW-0677">Repeat</keyword>
<dbReference type="InterPro" id="IPR036047">
    <property type="entry name" value="F-box-like_dom_sf"/>
</dbReference>
<feature type="region of interest" description="Disordered" evidence="4">
    <location>
        <begin position="156"/>
        <end position="193"/>
    </location>
</feature>
<comment type="caution">
    <text evidence="6">The sequence shown here is derived from an EMBL/GenBank/DDBJ whole genome shotgun (WGS) entry which is preliminary data.</text>
</comment>
<dbReference type="PROSITE" id="PS00678">
    <property type="entry name" value="WD_REPEATS_1"/>
    <property type="match status" value="3"/>
</dbReference>
<feature type="compositionally biased region" description="Low complexity" evidence="4">
    <location>
        <begin position="1"/>
        <end position="13"/>
    </location>
</feature>
<sequence length="938" mass="103651">MHSTTSSSTPATPVRCRTKLSDNERPVSPSPSTSGFSLIGAEEASEYNFWTYNTSSRRAAVYSTPTLNYFSSPSSLSSSSPPPGPSPSWQINSSPSGGLRGLFPRLWDVLVSSPTKNILSPSPRRPIRQQQYSIYGTYPRTKRRCSSENMLPFPIQRSTSYPDPDLSSPIARPVHPSPQPTHRPSLTSISSQSSYSSSTYSHINYSDLPPLDGEEGELVDVDDEACFLPSRNSVYGSGVNYLGGSYTFTCRYNCKFSCNHPMGWKPKQSFSRARVVTGIDIVGTLPVELALEVLMYIASCEVAWSYADDGLRTSGEALDDVFTCMSVSKTWRALAMDNSLWRLLFEGRWSNGVGRGVTKDEGRIKRYLRRERRTRGRDYVEKRLPPIPGYSEDHSQTDLSSPTLDYFLLYRDRLELEKRWAGTAFTKRVITPSFLYPPPTVSRSSSSSSDTYTPYSNATSTASSTAPSAYNSAPSSPSTTTILPLPSNADSQLASISEQYLNVSLSRNPFYQQSLHSASLVPNCSMIEGVNRRGMLVEEQWEKFEPGVVRLEGHTDSVYCVEFTSVMSLSVPPYSPSWDPILEDDEHILTGSRDRTIKMWSLRTGRCVGTFGGASSTSNPFADKDEPVEGHSGSVLCLKFFWSDDSYKDADGASKGKGKGKGKEGLQFKPRRGVVYSGSSDRTICVWDIWTEPEPQVQDWTAPPPAGYGYIVKARVRTVLRGHGGGVLDLRVDDRWIVSCSKDAAIRIWLRSSVEKVSASSLNSDGPAHYLTLRGHEGPVNAVGLENGLVVSASGDGKMILWDVESGEKIRTFEGHDRGLACIAFKDNLIISGSNDCKIKIWSAITGECLRTLDGHDGLVRTLAFDPHTGLLVSASYDKSVRVWDVREARQLRQFKNAHTSHIFDVKFDARRIVSTSHDQKIVISDFSRGLDAAELFV</sequence>
<feature type="region of interest" description="Disordered" evidence="4">
    <location>
        <begin position="1"/>
        <end position="37"/>
    </location>
</feature>
<keyword evidence="7" id="KW-1185">Reference proteome</keyword>
<proteinExistence type="predicted"/>
<evidence type="ECO:0000313" key="6">
    <source>
        <dbReference type="EMBL" id="ESK94799.1"/>
    </source>
</evidence>
<dbReference type="InterPro" id="IPR019775">
    <property type="entry name" value="WD40_repeat_CS"/>
</dbReference>
<feature type="repeat" description="WD" evidence="3">
    <location>
        <begin position="853"/>
        <end position="894"/>
    </location>
</feature>
<dbReference type="InterPro" id="IPR036322">
    <property type="entry name" value="WD40_repeat_dom_sf"/>
</dbReference>
<dbReference type="STRING" id="1381753.V2YT17"/>
<evidence type="ECO:0000256" key="3">
    <source>
        <dbReference type="PROSITE-ProRule" id="PRU00221"/>
    </source>
</evidence>
<dbReference type="PANTHER" id="PTHR44156">
    <property type="entry name" value="SUPERNUMERARY LIMBS, ISOFORM B-RELATED"/>
    <property type="match status" value="1"/>
</dbReference>
<dbReference type="PROSITE" id="PS50294">
    <property type="entry name" value="WD_REPEATS_REGION"/>
    <property type="match status" value="3"/>
</dbReference>
<dbReference type="InterPro" id="IPR001810">
    <property type="entry name" value="F-box_dom"/>
</dbReference>
<reference evidence="6 7" key="1">
    <citation type="journal article" date="2014" name="BMC Genomics">
        <title>Genome and secretome analysis of the hemibiotrophic fungal pathogen, Moniliophthora roreri, which causes frosty pod rot disease of cacao: mechanisms of the biotrophic and necrotrophic phases.</title>
        <authorList>
            <person name="Meinhardt L.W."/>
            <person name="Costa G.G.L."/>
            <person name="Thomazella D.P.T."/>
            <person name="Teixeira P.J.P.L."/>
            <person name="Carazzolle M.F."/>
            <person name="Schuster S.C."/>
            <person name="Carlson J.E."/>
            <person name="Guiltinan M.J."/>
            <person name="Mieczkowski P."/>
            <person name="Farmer A."/>
            <person name="Ramaraj T."/>
            <person name="Crozier J."/>
            <person name="Davis R.E."/>
            <person name="Shao J."/>
            <person name="Melnick R.L."/>
            <person name="Pereira G.A.G."/>
            <person name="Bailey B.A."/>
        </authorList>
    </citation>
    <scope>NUCLEOTIDE SEQUENCE [LARGE SCALE GENOMIC DNA]</scope>
    <source>
        <strain evidence="6 7">MCA 2997</strain>
    </source>
</reference>
<feature type="repeat" description="WD" evidence="3">
    <location>
        <begin position="666"/>
        <end position="689"/>
    </location>
</feature>
<gene>
    <name evidence="6" type="ORF">Moror_14192</name>
</gene>
<dbReference type="Gene3D" id="2.130.10.10">
    <property type="entry name" value="YVTN repeat-like/Quinoprotein amine dehydrogenase"/>
    <property type="match status" value="3"/>
</dbReference>
<evidence type="ECO:0000256" key="1">
    <source>
        <dbReference type="ARBA" id="ARBA00022574"/>
    </source>
</evidence>
<dbReference type="InterPro" id="IPR020472">
    <property type="entry name" value="WD40_PAC1"/>
</dbReference>
<dbReference type="PROSITE" id="PS50082">
    <property type="entry name" value="WD_REPEATS_2"/>
    <property type="match status" value="6"/>
</dbReference>
<protein>
    <submittedName>
        <fullName evidence="6">F-box wd repeat containing protein lin-23</fullName>
    </submittedName>
</protein>
<organism evidence="6 7">
    <name type="scientific">Moniliophthora roreri (strain MCA 2997)</name>
    <name type="common">Cocoa frosty pod rot fungus</name>
    <name type="synonym">Crinipellis roreri</name>
    <dbReference type="NCBI Taxonomy" id="1381753"/>
    <lineage>
        <taxon>Eukaryota</taxon>
        <taxon>Fungi</taxon>
        <taxon>Dikarya</taxon>
        <taxon>Basidiomycota</taxon>
        <taxon>Agaricomycotina</taxon>
        <taxon>Agaricomycetes</taxon>
        <taxon>Agaricomycetidae</taxon>
        <taxon>Agaricales</taxon>
        <taxon>Marasmiineae</taxon>
        <taxon>Marasmiaceae</taxon>
        <taxon>Moniliophthora</taxon>
    </lineage>
</organism>
<dbReference type="SMART" id="SM00320">
    <property type="entry name" value="WD40"/>
    <property type="match status" value="7"/>
</dbReference>
<dbReference type="CDD" id="cd00200">
    <property type="entry name" value="WD40"/>
    <property type="match status" value="1"/>
</dbReference>
<dbReference type="AlphaFoldDB" id="V2YT17"/>
<feature type="region of interest" description="Disordered" evidence="4">
    <location>
        <begin position="72"/>
        <end position="95"/>
    </location>
</feature>
<name>V2YT17_MONRO</name>
<feature type="repeat" description="WD" evidence="3">
    <location>
        <begin position="720"/>
        <end position="749"/>
    </location>
</feature>
<dbReference type="SUPFAM" id="SSF50978">
    <property type="entry name" value="WD40 repeat-like"/>
    <property type="match status" value="1"/>
</dbReference>
<evidence type="ECO:0000259" key="5">
    <source>
        <dbReference type="Pfam" id="PF12937"/>
    </source>
</evidence>
<dbReference type="EMBL" id="AWSO01000121">
    <property type="protein sequence ID" value="ESK94799.1"/>
    <property type="molecule type" value="Genomic_DNA"/>
</dbReference>